<dbReference type="AlphaFoldDB" id="A0A839AEM9"/>
<dbReference type="EMBL" id="JACFXV010000050">
    <property type="protein sequence ID" value="MBA5777450.1"/>
    <property type="molecule type" value="Genomic_DNA"/>
</dbReference>
<dbReference type="RefSeq" id="WP_182164870.1">
    <property type="nucleotide sequence ID" value="NZ_JACFXV010000050.1"/>
</dbReference>
<feature type="transmembrane region" description="Helical" evidence="2">
    <location>
        <begin position="42"/>
        <end position="60"/>
    </location>
</feature>
<gene>
    <name evidence="3" type="ORF">H2509_09970</name>
    <name evidence="4" type="ORF">H2509_10160</name>
    <name evidence="5" type="ORF">H2509_13305</name>
    <name evidence="6" type="ORF">H2509_13410</name>
</gene>
<protein>
    <submittedName>
        <fullName evidence="4">Uncharacterized protein</fullName>
    </submittedName>
</protein>
<evidence type="ECO:0000313" key="5">
    <source>
        <dbReference type="EMBL" id="MBA5778101.1"/>
    </source>
</evidence>
<evidence type="ECO:0000256" key="1">
    <source>
        <dbReference type="SAM" id="MobiDB-lite"/>
    </source>
</evidence>
<dbReference type="EMBL" id="JACFXV010000051">
    <property type="protein sequence ID" value="MBA5777488.1"/>
    <property type="molecule type" value="Genomic_DNA"/>
</dbReference>
<evidence type="ECO:0000313" key="7">
    <source>
        <dbReference type="Proteomes" id="UP000541109"/>
    </source>
</evidence>
<feature type="region of interest" description="Disordered" evidence="1">
    <location>
        <begin position="98"/>
        <end position="131"/>
    </location>
</feature>
<accession>A0A839AEM9</accession>
<reference evidence="4 7" key="1">
    <citation type="submission" date="2020-07" db="EMBL/GenBank/DDBJ databases">
        <title>Stappia sp., F7233, whole genome shotgun sequencing project.</title>
        <authorList>
            <person name="Jiang S."/>
            <person name="Liu Z.W."/>
            <person name="Du Z.J."/>
        </authorList>
    </citation>
    <scope>NUCLEOTIDE SEQUENCE [LARGE SCALE GENOMIC DNA]</scope>
    <source>
        <strain evidence="4 7">F7233</strain>
    </source>
</reference>
<keyword evidence="7" id="KW-1185">Reference proteome</keyword>
<evidence type="ECO:0000313" key="6">
    <source>
        <dbReference type="EMBL" id="MBA5778122.1"/>
    </source>
</evidence>
<comment type="caution">
    <text evidence="4">The sequence shown here is derived from an EMBL/GenBank/DDBJ whole genome shotgun (WGS) entry which is preliminary data.</text>
</comment>
<proteinExistence type="predicted"/>
<keyword evidence="2" id="KW-0812">Transmembrane</keyword>
<organism evidence="4 7">
    <name type="scientific">Stappia albiluteola</name>
    <dbReference type="NCBI Taxonomy" id="2758565"/>
    <lineage>
        <taxon>Bacteria</taxon>
        <taxon>Pseudomonadati</taxon>
        <taxon>Pseudomonadota</taxon>
        <taxon>Alphaproteobacteria</taxon>
        <taxon>Hyphomicrobiales</taxon>
        <taxon>Stappiaceae</taxon>
        <taxon>Stappia</taxon>
    </lineage>
</organism>
<evidence type="ECO:0000256" key="2">
    <source>
        <dbReference type="SAM" id="Phobius"/>
    </source>
</evidence>
<dbReference type="Proteomes" id="UP000541109">
    <property type="component" value="Unassembled WGS sequence"/>
</dbReference>
<keyword evidence="2" id="KW-1133">Transmembrane helix</keyword>
<evidence type="ECO:0000313" key="3">
    <source>
        <dbReference type="EMBL" id="MBA5777450.1"/>
    </source>
</evidence>
<dbReference type="EMBL" id="JACFXV010000056">
    <property type="protein sequence ID" value="MBA5778122.1"/>
    <property type="molecule type" value="Genomic_DNA"/>
</dbReference>
<evidence type="ECO:0000313" key="4">
    <source>
        <dbReference type="EMBL" id="MBA5777488.1"/>
    </source>
</evidence>
<feature type="compositionally biased region" description="Basic and acidic residues" evidence="1">
    <location>
        <begin position="98"/>
        <end position="123"/>
    </location>
</feature>
<dbReference type="EMBL" id="JACFXV010000055">
    <property type="protein sequence ID" value="MBA5778101.1"/>
    <property type="molecule type" value="Genomic_DNA"/>
</dbReference>
<keyword evidence="2" id="KW-0472">Membrane</keyword>
<name>A0A839AEM9_9HYPH</name>
<sequence>MSAIKIAFRQVLAPFPSSPQRQQDGGQRRFLPRLKGTSMHKLVSAVSFVFAVLILLGSAIPASSAIDCSRPGLQQFCAVHYGMPGTARASTYVKQDWRPRNFNPEDHREPKIAEGWSEPKAETKTAGGWGK</sequence>